<proteinExistence type="predicted"/>
<dbReference type="EMBL" id="MU971430">
    <property type="protein sequence ID" value="KAK9235111.1"/>
    <property type="molecule type" value="Genomic_DNA"/>
</dbReference>
<evidence type="ECO:0000313" key="1">
    <source>
        <dbReference type="EMBL" id="KAK9235111.1"/>
    </source>
</evidence>
<accession>A0ACC3SU27</accession>
<organism evidence="1 2">
    <name type="scientific">Lipomyces kononenkoae</name>
    <name type="common">Yeast</name>
    <dbReference type="NCBI Taxonomy" id="34357"/>
    <lineage>
        <taxon>Eukaryota</taxon>
        <taxon>Fungi</taxon>
        <taxon>Dikarya</taxon>
        <taxon>Ascomycota</taxon>
        <taxon>Saccharomycotina</taxon>
        <taxon>Lipomycetes</taxon>
        <taxon>Lipomycetales</taxon>
        <taxon>Lipomycetaceae</taxon>
        <taxon>Lipomyces</taxon>
    </lineage>
</organism>
<evidence type="ECO:0000313" key="2">
    <source>
        <dbReference type="Proteomes" id="UP001433508"/>
    </source>
</evidence>
<name>A0ACC3SU27_LIPKO</name>
<gene>
    <name evidence="1" type="ORF">V1525DRAFT_390759</name>
</gene>
<protein>
    <submittedName>
        <fullName evidence="1">Uncharacterized protein</fullName>
    </submittedName>
</protein>
<reference evidence="2" key="1">
    <citation type="journal article" date="2024" name="Front. Bioeng. Biotechnol.">
        <title>Genome-scale model development and genomic sequencing of the oleaginous clade Lipomyces.</title>
        <authorList>
            <person name="Czajka J.J."/>
            <person name="Han Y."/>
            <person name="Kim J."/>
            <person name="Mondo S.J."/>
            <person name="Hofstad B.A."/>
            <person name="Robles A."/>
            <person name="Haridas S."/>
            <person name="Riley R."/>
            <person name="LaButti K."/>
            <person name="Pangilinan J."/>
            <person name="Andreopoulos W."/>
            <person name="Lipzen A."/>
            <person name="Yan J."/>
            <person name="Wang M."/>
            <person name="Ng V."/>
            <person name="Grigoriev I.V."/>
            <person name="Spatafora J.W."/>
            <person name="Magnuson J.K."/>
            <person name="Baker S.E."/>
            <person name="Pomraning K.R."/>
        </authorList>
    </citation>
    <scope>NUCLEOTIDE SEQUENCE [LARGE SCALE GENOMIC DNA]</scope>
    <source>
        <strain evidence="2">CBS 7786</strain>
    </source>
</reference>
<keyword evidence="2" id="KW-1185">Reference proteome</keyword>
<dbReference type="Proteomes" id="UP001433508">
    <property type="component" value="Unassembled WGS sequence"/>
</dbReference>
<comment type="caution">
    <text evidence="1">The sequence shown here is derived from an EMBL/GenBank/DDBJ whole genome shotgun (WGS) entry which is preliminary data.</text>
</comment>
<sequence length="298" mass="34175">MQNVSECSSLIEFDTLPPPRQLVINDVEAPQSVYGLRNTLSLCSSEGNGSVMIRIRKHLRVRDFRHSQVVLADVQTSSVGSCHIGQQVVVKLFDPMFVSVDELPGDDAPQKYRQIVAYRFHEREVAAYSTLSSLQGIFIPIFYGKFDCHFPSRPTESDQTVKVILMEHIDGWPLSWYSPDEITESQGQWIMRQTEAIVRQIHSRGVIHKDLALRNFLVTKLGRVVLVDFEGSEILNEKSRCSHELRKEDDFIVLRCEFEDFGLIPRSNSRRPPTSLLFDPCWHVTVAKENENKKSRQT</sequence>